<keyword evidence="1" id="KW-0378">Hydrolase</keyword>
<evidence type="ECO:0000313" key="5">
    <source>
        <dbReference type="WBParaSite" id="maker-uti_cns_0004328-snap-gene-0.8-mRNA-1"/>
    </source>
</evidence>
<protein>
    <submittedName>
        <fullName evidence="5">ANK_REP_REGION domain-containing protein</fullName>
    </submittedName>
</protein>
<name>A0A1I8H584_9PLAT</name>
<accession>A0A1I8H584</accession>
<evidence type="ECO:0000313" key="4">
    <source>
        <dbReference type="Proteomes" id="UP000095280"/>
    </source>
</evidence>
<keyword evidence="2" id="KW-0175">Coiled coil</keyword>
<evidence type="ECO:0000256" key="3">
    <source>
        <dbReference type="SAM" id="MobiDB-lite"/>
    </source>
</evidence>
<dbReference type="WBParaSite" id="maker-uti_cns_0004328-snap-gene-0.8-mRNA-1">
    <property type="protein sequence ID" value="maker-uti_cns_0004328-snap-gene-0.8-mRNA-1"/>
    <property type="gene ID" value="maker-uti_cns_0004328-snap-gene-0.8"/>
</dbReference>
<evidence type="ECO:0000256" key="1">
    <source>
        <dbReference type="ARBA" id="ARBA00022722"/>
    </source>
</evidence>
<feature type="region of interest" description="Disordered" evidence="3">
    <location>
        <begin position="69"/>
        <end position="112"/>
    </location>
</feature>
<proteinExistence type="predicted"/>
<dbReference type="GO" id="GO:0000175">
    <property type="term" value="F:3'-5'-RNA exonuclease activity"/>
    <property type="evidence" value="ECO:0007669"/>
    <property type="project" value="InterPro"/>
</dbReference>
<organism evidence="4 5">
    <name type="scientific">Macrostomum lignano</name>
    <dbReference type="NCBI Taxonomy" id="282301"/>
    <lineage>
        <taxon>Eukaryota</taxon>
        <taxon>Metazoa</taxon>
        <taxon>Spiralia</taxon>
        <taxon>Lophotrochozoa</taxon>
        <taxon>Platyhelminthes</taxon>
        <taxon>Rhabditophora</taxon>
        <taxon>Macrostomorpha</taxon>
        <taxon>Macrostomida</taxon>
        <taxon>Macrostomidae</taxon>
        <taxon>Macrostomum</taxon>
    </lineage>
</organism>
<dbReference type="AlphaFoldDB" id="A0A1I8H584"/>
<evidence type="ECO:0000256" key="2">
    <source>
        <dbReference type="SAM" id="Coils"/>
    </source>
</evidence>
<sequence length="706" mass="77092">MSDLPASMTIGAALDLFKSGGRMAVQAALNQQQLEVGVIEAAIAPKQTEATWPLYKYLDFLDSPFEPPAQHDHGIVVSDAEPTGPGSIADPSTSTPVKPLTSRKRHATGQSISMEEISGIQAAAAELQDQLNKLTTYVECLEAKVALKDAEVEKLRRQLRCQPPTRVWSQCVRRYQKRLKLVQASTASAAAATASRDDSNSTRIDLLSKSLRAQNCRLQDQRKLLLRRTPDLTKARETIASLQRETMETCPERGGLQFTRPVIETCVRLVLDCHVPVQLLRLPSTTLVTTLAYSIGSSLAKAAALEKILKAVDDDQCYFQEGSPLCRVDTGNGCQVTLSLREMEGGTTQMYAREMDSSMDELIDAFVSLISQEASDWTDAEREQEHRRLKASVLLRIKFMMTDCHVVNRSLRLLLDEIREPLAQNLGMSAPSPVIALYCGMHLIVNLAAVAESALRDFEKSVASGPVGAAALGAFRPSKAESGTQRLICTACKALHPLGDKQAGVASQFATFVRSEMDGGQFRMEDFRVNADVNARSTAAVRVPRTWADRLPLCPAAVSIIDMNKHYETACQWLRSVATSAFVVSSSSTGPFPDIMESILKDQEARTVWESLTTDEVTITDNALVTLAVQTICASMVVLAEREVRDHLPGGQLCQLSAEDLQHAAGAPKDNVPGERVFGILDKGVRDKPNMRPLACEVLVLFGQNA</sequence>
<reference evidence="5" key="1">
    <citation type="submission" date="2016-11" db="UniProtKB">
        <authorList>
            <consortium name="WormBaseParasite"/>
        </authorList>
    </citation>
    <scope>IDENTIFICATION</scope>
</reference>
<dbReference type="PANTHER" id="PTHR11046:SF25">
    <property type="match status" value="1"/>
</dbReference>
<keyword evidence="1" id="KW-0540">Nuclease</keyword>
<dbReference type="Proteomes" id="UP000095280">
    <property type="component" value="Unplaced"/>
</dbReference>
<keyword evidence="4" id="KW-1185">Reference proteome</keyword>
<dbReference type="PANTHER" id="PTHR11046">
    <property type="entry name" value="OLIGORIBONUCLEASE, MITOCHONDRIAL"/>
    <property type="match status" value="1"/>
</dbReference>
<feature type="coiled-coil region" evidence="2">
    <location>
        <begin position="124"/>
        <end position="158"/>
    </location>
</feature>
<dbReference type="InterPro" id="IPR022894">
    <property type="entry name" value="Oligoribonuclease"/>
</dbReference>